<evidence type="ECO:0000259" key="1">
    <source>
        <dbReference type="Pfam" id="PF00535"/>
    </source>
</evidence>
<keyword evidence="3" id="KW-1185">Reference proteome</keyword>
<gene>
    <name evidence="2" type="ORF">HCZ30_04755</name>
</gene>
<dbReference type="Gene3D" id="3.90.550.10">
    <property type="entry name" value="Spore Coat Polysaccharide Biosynthesis Protein SpsA, Chain A"/>
    <property type="match status" value="1"/>
</dbReference>
<accession>A0ABX0VUM3</accession>
<dbReference type="EMBL" id="JAATOP010000002">
    <property type="protein sequence ID" value="NIY71744.1"/>
    <property type="molecule type" value="Genomic_DNA"/>
</dbReference>
<dbReference type="InterPro" id="IPR029044">
    <property type="entry name" value="Nucleotide-diphossugar_trans"/>
</dbReference>
<dbReference type="InterPro" id="IPR050834">
    <property type="entry name" value="Glycosyltransf_2"/>
</dbReference>
<dbReference type="CDD" id="cd00761">
    <property type="entry name" value="Glyco_tranf_GTA_type"/>
    <property type="match status" value="1"/>
</dbReference>
<dbReference type="Pfam" id="PF00535">
    <property type="entry name" value="Glycos_transf_2"/>
    <property type="match status" value="1"/>
</dbReference>
<dbReference type="Proteomes" id="UP000709466">
    <property type="component" value="Unassembled WGS sequence"/>
</dbReference>
<name>A0ABX0VUM3_9RHOB</name>
<feature type="domain" description="Glycosyltransferase 2-like" evidence="1">
    <location>
        <begin position="11"/>
        <end position="128"/>
    </location>
</feature>
<proteinExistence type="predicted"/>
<comment type="caution">
    <text evidence="2">The sequence shown here is derived from an EMBL/GenBank/DDBJ whole genome shotgun (WGS) entry which is preliminary data.</text>
</comment>
<dbReference type="InterPro" id="IPR001173">
    <property type="entry name" value="Glyco_trans_2-like"/>
</dbReference>
<dbReference type="PANTHER" id="PTHR43685:SF2">
    <property type="entry name" value="GLYCOSYLTRANSFERASE 2-LIKE DOMAIN-CONTAINING PROTEIN"/>
    <property type="match status" value="1"/>
</dbReference>
<sequence>MSAEEPDCPITVVIPFYDETAFLPAAVESVIAQGIDGIEIIVVNDNPEVFGEAAFHGLQATVIHHEFNRGLSAARNSGIVAARGRHIAFLDADDYYLSGGLKAQWEYAVETGADMTHAQTLMTAVGSTKTVILPRDQRLFRKSGVRGGLSKSERCQFIVSSWSCVYSADFLARHALRFDEEQRKFEDRLFVLGAVCRAETIAYLGRPTRVWRKRAGSISTSSTGFDEHELQLGLIEKCTTLVVDRSGHHGLPERVYQRELFQAISRIVWDTRLLEMLAKGGAEYDPLRERVLKLVRSEKLKPRTLSDTLVMRISRIGEQTARGCIEEGDFLDIVRFLRQGKFDRAYSVVAQEPPMLEKKLPDLILHLGLHKTGTTSIQKWCLSHRDQLLARGVLFPKAGLPDDFRPIREGGFPGHQELMKPNASAWDDLRHAIAESNCETVIISCENMLMPLRPDREKQIAALGVRLREFASVRIVVGVRRPDVWLDRLYREIVSNGHGAGARSVDEFLCEYQRQLLDLPSLLGPFAALGDIELIDYADGPVAGFARMFDLTDVGTDPSYPSPDAHAIAGARLINASLTDKQRRISALREYFQIIESEATGPTLLTRQQRREAVELFRLKSGDWAAERGYMPDYDAMIAEIEGTPAFPLRDLPQPQLELALRSIQRAEINHPTKRPRPKSAPPSVTLMLQPWIWRVIQWLRGR</sequence>
<dbReference type="SUPFAM" id="SSF52540">
    <property type="entry name" value="P-loop containing nucleoside triphosphate hydrolases"/>
    <property type="match status" value="1"/>
</dbReference>
<evidence type="ECO:0000313" key="2">
    <source>
        <dbReference type="EMBL" id="NIY71744.1"/>
    </source>
</evidence>
<evidence type="ECO:0000313" key="3">
    <source>
        <dbReference type="Proteomes" id="UP000709466"/>
    </source>
</evidence>
<dbReference type="RefSeq" id="WP_167636848.1">
    <property type="nucleotide sequence ID" value="NZ_JAATOP010000002.1"/>
</dbReference>
<reference evidence="2 3" key="1">
    <citation type="submission" date="2020-03" db="EMBL/GenBank/DDBJ databases">
        <title>Bacterial isolates of synthetic phycosphere.</title>
        <authorList>
            <person name="Fu H."/>
            <person name="Moran M.A."/>
        </authorList>
    </citation>
    <scope>NUCLEOTIDE SEQUENCE [LARGE SCALE GENOMIC DNA]</scope>
    <source>
        <strain evidence="2 3">HF1</strain>
    </source>
</reference>
<dbReference type="PANTHER" id="PTHR43685">
    <property type="entry name" value="GLYCOSYLTRANSFERASE"/>
    <property type="match status" value="1"/>
</dbReference>
<organism evidence="2 3">
    <name type="scientific">Marivivens donghaensis</name>
    <dbReference type="NCBI Taxonomy" id="1699413"/>
    <lineage>
        <taxon>Bacteria</taxon>
        <taxon>Pseudomonadati</taxon>
        <taxon>Pseudomonadota</taxon>
        <taxon>Alphaproteobacteria</taxon>
        <taxon>Rhodobacterales</taxon>
        <taxon>Paracoccaceae</taxon>
        <taxon>Marivivens group</taxon>
        <taxon>Marivivens</taxon>
    </lineage>
</organism>
<dbReference type="InterPro" id="IPR027417">
    <property type="entry name" value="P-loop_NTPase"/>
</dbReference>
<dbReference type="SUPFAM" id="SSF53448">
    <property type="entry name" value="Nucleotide-diphospho-sugar transferases"/>
    <property type="match status" value="1"/>
</dbReference>
<protein>
    <submittedName>
        <fullName evidence="2">Glycosyltransferase family 2 protein</fullName>
    </submittedName>
</protein>